<comment type="similarity">
    <text evidence="2 7">Belongs to the UPF0114 family.</text>
</comment>
<evidence type="ECO:0000313" key="9">
    <source>
        <dbReference type="Proteomes" id="UP000543030"/>
    </source>
</evidence>
<dbReference type="InterPro" id="IPR020761">
    <property type="entry name" value="UPF0114_bac"/>
</dbReference>
<gene>
    <name evidence="8" type="ORF">HNQ50_003550</name>
</gene>
<dbReference type="EMBL" id="JACHHN010000008">
    <property type="protein sequence ID" value="MBB5192796.1"/>
    <property type="molecule type" value="Genomic_DNA"/>
</dbReference>
<keyword evidence="5 7" id="KW-1133">Transmembrane helix</keyword>
<organism evidence="8 9">
    <name type="scientific">Silvimonas terrae</name>
    <dbReference type="NCBI Taxonomy" id="300266"/>
    <lineage>
        <taxon>Bacteria</taxon>
        <taxon>Pseudomonadati</taxon>
        <taxon>Pseudomonadota</taxon>
        <taxon>Betaproteobacteria</taxon>
        <taxon>Neisseriales</taxon>
        <taxon>Chitinibacteraceae</taxon>
        <taxon>Silvimonas</taxon>
    </lineage>
</organism>
<evidence type="ECO:0000256" key="3">
    <source>
        <dbReference type="ARBA" id="ARBA00022475"/>
    </source>
</evidence>
<keyword evidence="6 7" id="KW-0472">Membrane</keyword>
<dbReference type="GO" id="GO:0005886">
    <property type="term" value="C:plasma membrane"/>
    <property type="evidence" value="ECO:0007669"/>
    <property type="project" value="UniProtKB-SubCell"/>
</dbReference>
<name>A0A840RKH1_9NEIS</name>
<proteinExistence type="inferred from homology"/>
<dbReference type="NCBIfam" id="TIGR00645">
    <property type="entry name" value="HI0507"/>
    <property type="match status" value="1"/>
</dbReference>
<keyword evidence="9" id="KW-1185">Reference proteome</keyword>
<keyword evidence="4 7" id="KW-0812">Transmembrane</keyword>
<feature type="transmembrane region" description="Helical" evidence="7">
    <location>
        <begin position="56"/>
        <end position="78"/>
    </location>
</feature>
<evidence type="ECO:0000256" key="6">
    <source>
        <dbReference type="ARBA" id="ARBA00023136"/>
    </source>
</evidence>
<evidence type="ECO:0000256" key="2">
    <source>
        <dbReference type="ARBA" id="ARBA00005774"/>
    </source>
</evidence>
<protein>
    <recommendedName>
        <fullName evidence="7">UPF0114 protein HNQ50_003550</fullName>
    </recommendedName>
</protein>
<comment type="subcellular location">
    <subcellularLocation>
        <location evidence="1 7">Cell membrane</location>
        <topology evidence="1 7">Multi-pass membrane protein</topology>
    </subcellularLocation>
</comment>
<sequence>MHSRIETALEKTIFYSRWLLAPFYLALVFGLIALFAKMLKELWALGQTLLTGDGNVIIGILSMVDVTLVANLLLIVMFSGYENFISRMDVAHASEDKPYWMGKVSYADLKLKLIGSIVAISAIDLLKAFVNIDSMDSQKLGWLIAIHVTFVISGVLFAVMDRVAAVGKQPH</sequence>
<feature type="transmembrane region" description="Helical" evidence="7">
    <location>
        <begin position="142"/>
        <end position="160"/>
    </location>
</feature>
<dbReference type="HAMAP" id="MF_00143">
    <property type="entry name" value="UPF0114"/>
    <property type="match status" value="1"/>
</dbReference>
<feature type="transmembrane region" description="Helical" evidence="7">
    <location>
        <begin position="12"/>
        <end position="36"/>
    </location>
</feature>
<reference evidence="8 9" key="1">
    <citation type="submission" date="2020-08" db="EMBL/GenBank/DDBJ databases">
        <title>Genomic Encyclopedia of Type Strains, Phase IV (KMG-IV): sequencing the most valuable type-strain genomes for metagenomic binning, comparative biology and taxonomic classification.</title>
        <authorList>
            <person name="Goeker M."/>
        </authorList>
    </citation>
    <scope>NUCLEOTIDE SEQUENCE [LARGE SCALE GENOMIC DNA]</scope>
    <source>
        <strain evidence="8 9">DSM 18233</strain>
    </source>
</reference>
<accession>A0A840RKH1</accession>
<evidence type="ECO:0000313" key="8">
    <source>
        <dbReference type="EMBL" id="MBB5192796.1"/>
    </source>
</evidence>
<dbReference type="InterPro" id="IPR005134">
    <property type="entry name" value="UPF0114"/>
</dbReference>
<dbReference type="AlphaFoldDB" id="A0A840RKH1"/>
<dbReference type="PANTHER" id="PTHR38596:SF1">
    <property type="entry name" value="UPF0114 PROTEIN YQHA"/>
    <property type="match status" value="1"/>
</dbReference>
<dbReference type="Pfam" id="PF03350">
    <property type="entry name" value="UPF0114"/>
    <property type="match status" value="1"/>
</dbReference>
<evidence type="ECO:0000256" key="7">
    <source>
        <dbReference type="HAMAP-Rule" id="MF_00143"/>
    </source>
</evidence>
<evidence type="ECO:0000256" key="5">
    <source>
        <dbReference type="ARBA" id="ARBA00022989"/>
    </source>
</evidence>
<comment type="caution">
    <text evidence="8">The sequence shown here is derived from an EMBL/GenBank/DDBJ whole genome shotgun (WGS) entry which is preliminary data.</text>
</comment>
<feature type="transmembrane region" description="Helical" evidence="7">
    <location>
        <begin position="111"/>
        <end position="130"/>
    </location>
</feature>
<dbReference type="RefSeq" id="WP_184102460.1">
    <property type="nucleotide sequence ID" value="NZ_JACHHN010000008.1"/>
</dbReference>
<evidence type="ECO:0000256" key="4">
    <source>
        <dbReference type="ARBA" id="ARBA00022692"/>
    </source>
</evidence>
<dbReference type="Proteomes" id="UP000543030">
    <property type="component" value="Unassembled WGS sequence"/>
</dbReference>
<evidence type="ECO:0000256" key="1">
    <source>
        <dbReference type="ARBA" id="ARBA00004651"/>
    </source>
</evidence>
<keyword evidence="3 7" id="KW-1003">Cell membrane</keyword>
<dbReference type="PANTHER" id="PTHR38596">
    <property type="entry name" value="UPF0114 PROTEIN YQHA"/>
    <property type="match status" value="1"/>
</dbReference>